<accession>A0ABW0R3T3</accession>
<keyword evidence="1" id="KW-0812">Transmembrane</keyword>
<proteinExistence type="predicted"/>
<dbReference type="EMBL" id="JBHSNC010000048">
    <property type="protein sequence ID" value="MFC5530947.1"/>
    <property type="molecule type" value="Genomic_DNA"/>
</dbReference>
<dbReference type="Proteomes" id="UP001596108">
    <property type="component" value="Unassembled WGS sequence"/>
</dbReference>
<sequence>MDLCHSWIYEQVLNTEGFMWTIVYSVLGVNVFSPLIVWYFIEGKPLFAKARKSFKQQQR</sequence>
<evidence type="ECO:0000313" key="2">
    <source>
        <dbReference type="EMBL" id="MFC5530947.1"/>
    </source>
</evidence>
<keyword evidence="1" id="KW-1133">Transmembrane helix</keyword>
<keyword evidence="3" id="KW-1185">Reference proteome</keyword>
<protein>
    <submittedName>
        <fullName evidence="2">Uncharacterized protein</fullName>
    </submittedName>
</protein>
<keyword evidence="1" id="KW-0472">Membrane</keyword>
<feature type="transmembrane region" description="Helical" evidence="1">
    <location>
        <begin position="18"/>
        <end position="41"/>
    </location>
</feature>
<name>A0ABW0R3T3_9BACL</name>
<organism evidence="2 3">
    <name type="scientific">Cohnella yongneupensis</name>
    <dbReference type="NCBI Taxonomy" id="425006"/>
    <lineage>
        <taxon>Bacteria</taxon>
        <taxon>Bacillati</taxon>
        <taxon>Bacillota</taxon>
        <taxon>Bacilli</taxon>
        <taxon>Bacillales</taxon>
        <taxon>Paenibacillaceae</taxon>
        <taxon>Cohnella</taxon>
    </lineage>
</organism>
<gene>
    <name evidence="2" type="ORF">ACFPQ4_16070</name>
</gene>
<evidence type="ECO:0000256" key="1">
    <source>
        <dbReference type="SAM" id="Phobius"/>
    </source>
</evidence>
<evidence type="ECO:0000313" key="3">
    <source>
        <dbReference type="Proteomes" id="UP001596108"/>
    </source>
</evidence>
<dbReference type="RefSeq" id="WP_378112890.1">
    <property type="nucleotide sequence ID" value="NZ_JBHSNC010000048.1"/>
</dbReference>
<comment type="caution">
    <text evidence="2">The sequence shown here is derived from an EMBL/GenBank/DDBJ whole genome shotgun (WGS) entry which is preliminary data.</text>
</comment>
<reference evidence="3" key="1">
    <citation type="journal article" date="2019" name="Int. J. Syst. Evol. Microbiol.">
        <title>The Global Catalogue of Microorganisms (GCM) 10K type strain sequencing project: providing services to taxonomists for standard genome sequencing and annotation.</title>
        <authorList>
            <consortium name="The Broad Institute Genomics Platform"/>
            <consortium name="The Broad Institute Genome Sequencing Center for Infectious Disease"/>
            <person name="Wu L."/>
            <person name="Ma J."/>
        </authorList>
    </citation>
    <scope>NUCLEOTIDE SEQUENCE [LARGE SCALE GENOMIC DNA]</scope>
    <source>
        <strain evidence="3">CGMCC 1.18578</strain>
    </source>
</reference>